<dbReference type="EMBL" id="QYBA01000176">
    <property type="protein sequence ID" value="TKY91537.1"/>
    <property type="molecule type" value="Genomic_DNA"/>
</dbReference>
<evidence type="ECO:0000313" key="2">
    <source>
        <dbReference type="Proteomes" id="UP000315423"/>
    </source>
</evidence>
<name>A0AC61SAI0_9EURY</name>
<organism evidence="1 2">
    <name type="scientific">Candidatus Methanomarinus sp</name>
    <dbReference type="NCBI Taxonomy" id="3386244"/>
    <lineage>
        <taxon>Archaea</taxon>
        <taxon>Methanobacteriati</taxon>
        <taxon>Methanobacteriota</taxon>
        <taxon>Stenosarchaea group</taxon>
        <taxon>Methanomicrobia</taxon>
        <taxon>Methanosarcinales</taxon>
        <taxon>ANME-2 cluster</taxon>
        <taxon>Candidatus Methanocomedenaceae</taxon>
        <taxon>Candidatus Methanomarinus</taxon>
    </lineage>
</organism>
<comment type="caution">
    <text evidence="1">The sequence shown here is derived from an EMBL/GenBank/DDBJ whole genome shotgun (WGS) entry which is preliminary data.</text>
</comment>
<accession>A0AC61SAI0</accession>
<gene>
    <name evidence="1" type="ORF">C5S46_05270</name>
</gene>
<dbReference type="Proteomes" id="UP000315423">
    <property type="component" value="Unassembled WGS sequence"/>
</dbReference>
<evidence type="ECO:0000313" key="1">
    <source>
        <dbReference type="EMBL" id="TKY91537.1"/>
    </source>
</evidence>
<proteinExistence type="predicted"/>
<protein>
    <submittedName>
        <fullName evidence="1">GNAT family N-acetyltransferase</fullName>
    </submittedName>
</protein>
<sequence length="151" mass="17770">MSVVNIERFSDARYEEVKQLVLGVLEEKGFEYDPVKDYDLDDITKYYHDNGGMFFTGSVDRKIIGTSAVRKIDSERCEIKRIYVCKEYRRRGYGRELFLHALDFAKDHYLHITLMTDRSLTEAIALYKKYGFSVVRTDSLQKPYILMSHSK</sequence>
<reference evidence="1" key="1">
    <citation type="submission" date="2018-09" db="EMBL/GenBank/DDBJ databases">
        <title>A genomic encyclopedia of anaerobic methanotrophic archaea.</title>
        <authorList>
            <person name="Skennerton C.T."/>
            <person name="Chadwick G.L."/>
            <person name="Laso-Perez R."/>
            <person name="Leu A.O."/>
            <person name="Speth D.R."/>
            <person name="Yu H."/>
            <person name="Morgan-Lang C."/>
            <person name="Hatzenpichler R."/>
            <person name="Goudeau D."/>
            <person name="Malmstrom R."/>
            <person name="Woyke T."/>
            <person name="Hallam S."/>
            <person name="Tyson G.W."/>
            <person name="Wegener G."/>
            <person name="Boetius A."/>
            <person name="Orphan V.J."/>
        </authorList>
    </citation>
    <scope>NUCLEOTIDE SEQUENCE</scope>
    <source>
        <strain evidence="1">CONS3730D10UFb2</strain>
    </source>
</reference>